<evidence type="ECO:0000259" key="1">
    <source>
        <dbReference type="Pfam" id="PF14216"/>
    </source>
</evidence>
<proteinExistence type="predicted"/>
<dbReference type="InterPro" id="IPR025475">
    <property type="entry name" value="DUF4326"/>
</dbReference>
<name>A0ABV5N2D3_9ACTN</name>
<accession>A0ABV5N2D3</accession>
<organism evidence="2 3">
    <name type="scientific">Streptomyces cinereospinus</name>
    <dbReference type="NCBI Taxonomy" id="285561"/>
    <lineage>
        <taxon>Bacteria</taxon>
        <taxon>Bacillati</taxon>
        <taxon>Actinomycetota</taxon>
        <taxon>Actinomycetes</taxon>
        <taxon>Kitasatosporales</taxon>
        <taxon>Streptomycetaceae</taxon>
        <taxon>Streptomyces</taxon>
    </lineage>
</organism>
<sequence>MRTCTRIQRQRTKGWRKPERCMIVDRTSDFGNPFTVAQLVDIGYKEPEARQMAVAEFRPWLRGSRANWTADESDRRREKILARLPELRGMDLACPCEPGEACHGDVLLEWAALSPLALEVRTASTRARVDRQRVFHGLEPLYDADELTAVLTQDVFLDLGGTVDFDPGDGIPQRCDTRTWNYYLKKQRLHEDAVTLRLVEVFG</sequence>
<gene>
    <name evidence="2" type="ORF">ACFF45_17285</name>
</gene>
<reference evidence="2 3" key="1">
    <citation type="submission" date="2024-09" db="EMBL/GenBank/DDBJ databases">
        <authorList>
            <person name="Sun Q."/>
            <person name="Mori K."/>
        </authorList>
    </citation>
    <scope>NUCLEOTIDE SEQUENCE [LARGE SCALE GENOMIC DNA]</scope>
    <source>
        <strain evidence="2 3">JCM 6917</strain>
    </source>
</reference>
<protein>
    <submittedName>
        <fullName evidence="2">DUF4326 domain-containing protein</fullName>
    </submittedName>
</protein>
<keyword evidence="3" id="KW-1185">Reference proteome</keyword>
<dbReference type="EMBL" id="JBHMCY010000030">
    <property type="protein sequence ID" value="MFB9464415.1"/>
    <property type="molecule type" value="Genomic_DNA"/>
</dbReference>
<dbReference type="RefSeq" id="WP_381346948.1">
    <property type="nucleotide sequence ID" value="NZ_JBHMCY010000030.1"/>
</dbReference>
<evidence type="ECO:0000313" key="3">
    <source>
        <dbReference type="Proteomes" id="UP001589709"/>
    </source>
</evidence>
<evidence type="ECO:0000313" key="2">
    <source>
        <dbReference type="EMBL" id="MFB9464415.1"/>
    </source>
</evidence>
<comment type="caution">
    <text evidence="2">The sequence shown here is derived from an EMBL/GenBank/DDBJ whole genome shotgun (WGS) entry which is preliminary data.</text>
</comment>
<dbReference type="Pfam" id="PF14216">
    <property type="entry name" value="DUF4326"/>
    <property type="match status" value="1"/>
</dbReference>
<feature type="domain" description="DUF4326" evidence="1">
    <location>
        <begin position="10"/>
        <end position="109"/>
    </location>
</feature>
<dbReference type="Proteomes" id="UP001589709">
    <property type="component" value="Unassembled WGS sequence"/>
</dbReference>